<dbReference type="GO" id="GO:0003723">
    <property type="term" value="F:RNA binding"/>
    <property type="evidence" value="ECO:0007669"/>
    <property type="project" value="InterPro"/>
</dbReference>
<name>A0A4V1J4K0_9FUNG</name>
<evidence type="ECO:0000256" key="1">
    <source>
        <dbReference type="SAM" id="MobiDB-lite"/>
    </source>
</evidence>
<feature type="compositionally biased region" description="Polar residues" evidence="1">
    <location>
        <begin position="349"/>
        <end position="363"/>
    </location>
</feature>
<sequence>MAQQSRPIQMIRPNILDQLMETLPAVKERKKRRWDVVAPAIENPPSPKVAKTNVPPATESSYSPAGNSHLSAFDKLMATSLDTIKSGPALDSPKASSTFSTAVQNPTTFAPQQPPLPPPPSTAYAHQSPHPPPVASSDTVPSTRDNRPASSVQSTVPLERSRYIQEKVFIGINKPEREFNLKGRIMGPNGAFINHIQDKTKAKIILRGRGSGYIEPTSGTEAFEAMYLYITCYSPEGIRTAKDLCTDLIKTVTKEYDAFQAAKKQSTGALAQATAQPPANPYNYGGYPPPPPSASAYPPYPYPPPTSATAGSGAANPYGYGGYDYSYGYGYGYPYGGYPPPPPPPPPGHSTTLAPSTPGSVAASTHGMASAYSNPYYYPYGPPAVGASDPAVAPLITTGMVTPTASTAATTPAGSTIAASGQAADSDSSDSDSEPSSTAHSGSHYQSPQVSSAYSAVTNTSVPNRLTVRPTAPPPHSAMGKGKYSSVPPPNFKGKRV</sequence>
<dbReference type="PANTHER" id="PTHR15744:SF0">
    <property type="entry name" value="KH HOMOLOGY DOMAIN-CONTAINING PROTEIN 4"/>
    <property type="match status" value="1"/>
</dbReference>
<dbReference type="SMART" id="SM00322">
    <property type="entry name" value="KH"/>
    <property type="match status" value="1"/>
</dbReference>
<dbReference type="SUPFAM" id="SSF54791">
    <property type="entry name" value="Eukaryotic type KH-domain (KH-domain type I)"/>
    <property type="match status" value="1"/>
</dbReference>
<dbReference type="InterPro" id="IPR004087">
    <property type="entry name" value="KH_dom"/>
</dbReference>
<dbReference type="CDD" id="cd22386">
    <property type="entry name" value="KH-I_KHDC4_rpt2"/>
    <property type="match status" value="1"/>
</dbReference>
<dbReference type="PANTHER" id="PTHR15744">
    <property type="entry name" value="BLOM7"/>
    <property type="match status" value="1"/>
</dbReference>
<dbReference type="InterPro" id="IPR047889">
    <property type="entry name" value="KHDC4_KH-I_second"/>
</dbReference>
<accession>A0A4V1J4K0</accession>
<proteinExistence type="predicted"/>
<dbReference type="FunFam" id="3.30.1370.10:FF:000037">
    <property type="entry name" value="KH domain protein"/>
    <property type="match status" value="1"/>
</dbReference>
<dbReference type="EMBL" id="ML002777">
    <property type="protein sequence ID" value="RKP35829.1"/>
    <property type="molecule type" value="Genomic_DNA"/>
</dbReference>
<dbReference type="InterPro" id="IPR036612">
    <property type="entry name" value="KH_dom_type_1_sf"/>
</dbReference>
<dbReference type="InterPro" id="IPR055256">
    <property type="entry name" value="KH_1_KHDC4/BBP-like"/>
</dbReference>
<feature type="region of interest" description="Disordered" evidence="1">
    <location>
        <begin position="105"/>
        <end position="157"/>
    </location>
</feature>
<dbReference type="InterPro" id="IPR031121">
    <property type="entry name" value="RIK/BLOM7"/>
</dbReference>
<evidence type="ECO:0000313" key="3">
    <source>
        <dbReference type="EMBL" id="RKP35829.1"/>
    </source>
</evidence>
<dbReference type="STRING" id="215637.A0A4V1J4K0"/>
<feature type="compositionally biased region" description="Pro residues" evidence="1">
    <location>
        <begin position="112"/>
        <end position="121"/>
    </location>
</feature>
<keyword evidence="4" id="KW-1185">Reference proteome</keyword>
<dbReference type="Proteomes" id="UP000268162">
    <property type="component" value="Unassembled WGS sequence"/>
</dbReference>
<feature type="region of interest" description="Disordered" evidence="1">
    <location>
        <begin position="37"/>
        <end position="66"/>
    </location>
</feature>
<feature type="compositionally biased region" description="Low complexity" evidence="1">
    <location>
        <begin position="407"/>
        <end position="426"/>
    </location>
</feature>
<gene>
    <name evidence="3" type="ORF">BJ085DRAFT_31587</name>
</gene>
<feature type="compositionally biased region" description="Polar residues" evidence="1">
    <location>
        <begin position="443"/>
        <end position="464"/>
    </location>
</feature>
<reference evidence="4" key="1">
    <citation type="journal article" date="2018" name="Nat. Microbiol.">
        <title>Leveraging single-cell genomics to expand the fungal tree of life.</title>
        <authorList>
            <person name="Ahrendt S.R."/>
            <person name="Quandt C.A."/>
            <person name="Ciobanu D."/>
            <person name="Clum A."/>
            <person name="Salamov A."/>
            <person name="Andreopoulos B."/>
            <person name="Cheng J.F."/>
            <person name="Woyke T."/>
            <person name="Pelin A."/>
            <person name="Henrissat B."/>
            <person name="Reynolds N.K."/>
            <person name="Benny G.L."/>
            <person name="Smith M.E."/>
            <person name="James T.Y."/>
            <person name="Grigoriev I.V."/>
        </authorList>
    </citation>
    <scope>NUCLEOTIDE SEQUENCE [LARGE SCALE GENOMIC DNA]</scope>
    <source>
        <strain evidence="4">RSA 468</strain>
    </source>
</reference>
<dbReference type="GO" id="GO:0005634">
    <property type="term" value="C:nucleus"/>
    <property type="evidence" value="ECO:0007669"/>
    <property type="project" value="InterPro"/>
</dbReference>
<feature type="compositionally biased region" description="Polar residues" evidence="1">
    <location>
        <begin position="136"/>
        <end position="156"/>
    </location>
</feature>
<dbReference type="Pfam" id="PF22675">
    <property type="entry name" value="KH-I_KHDC4-BBP"/>
    <property type="match status" value="1"/>
</dbReference>
<evidence type="ECO:0000259" key="2">
    <source>
        <dbReference type="SMART" id="SM00322"/>
    </source>
</evidence>
<evidence type="ECO:0000313" key="4">
    <source>
        <dbReference type="Proteomes" id="UP000268162"/>
    </source>
</evidence>
<feature type="domain" description="K Homology" evidence="2">
    <location>
        <begin position="164"/>
        <end position="250"/>
    </location>
</feature>
<organism evidence="3 4">
    <name type="scientific">Dimargaris cristalligena</name>
    <dbReference type="NCBI Taxonomy" id="215637"/>
    <lineage>
        <taxon>Eukaryota</taxon>
        <taxon>Fungi</taxon>
        <taxon>Fungi incertae sedis</taxon>
        <taxon>Zoopagomycota</taxon>
        <taxon>Kickxellomycotina</taxon>
        <taxon>Dimargaritomycetes</taxon>
        <taxon>Dimargaritales</taxon>
        <taxon>Dimargaritaceae</taxon>
        <taxon>Dimargaris</taxon>
    </lineage>
</organism>
<dbReference type="AlphaFoldDB" id="A0A4V1J4K0"/>
<feature type="region of interest" description="Disordered" evidence="1">
    <location>
        <begin position="342"/>
        <end position="364"/>
    </location>
</feature>
<protein>
    <recommendedName>
        <fullName evidence="2">K Homology domain-containing protein</fullName>
    </recommendedName>
</protein>
<dbReference type="Gene3D" id="3.30.1370.10">
    <property type="entry name" value="K Homology domain, type 1"/>
    <property type="match status" value="1"/>
</dbReference>
<feature type="region of interest" description="Disordered" evidence="1">
    <location>
        <begin position="407"/>
        <end position="497"/>
    </location>
</feature>